<evidence type="ECO:0000259" key="4">
    <source>
        <dbReference type="PROSITE" id="PS50943"/>
    </source>
</evidence>
<dbReference type="Gene3D" id="1.10.260.40">
    <property type="entry name" value="lambda repressor-like DNA-binding domains"/>
    <property type="match status" value="1"/>
</dbReference>
<dbReference type="EMBL" id="KQ415687">
    <property type="protein sequence ID" value="KOG00965.1"/>
    <property type="molecule type" value="Genomic_DNA"/>
</dbReference>
<dbReference type="OMA" id="GKNKSCK"/>
<gene>
    <name evidence="5" type="ORF">OCBIM_22021853mg</name>
</gene>
<dbReference type="STRING" id="37653.A0A0L8IHM5"/>
<evidence type="ECO:0000256" key="1">
    <source>
        <dbReference type="ARBA" id="ARBA00023015"/>
    </source>
</evidence>
<dbReference type="InterPro" id="IPR010982">
    <property type="entry name" value="Lambda_DNA-bd_dom_sf"/>
</dbReference>
<dbReference type="PROSITE" id="PS50943">
    <property type="entry name" value="HTH_CROC1"/>
    <property type="match status" value="1"/>
</dbReference>
<dbReference type="GO" id="GO:0005634">
    <property type="term" value="C:nucleus"/>
    <property type="evidence" value="ECO:0007669"/>
    <property type="project" value="TreeGrafter"/>
</dbReference>
<evidence type="ECO:0000313" key="5">
    <source>
        <dbReference type="EMBL" id="KOG00965.1"/>
    </source>
</evidence>
<dbReference type="CDD" id="cd00093">
    <property type="entry name" value="HTH_XRE"/>
    <property type="match status" value="1"/>
</dbReference>
<dbReference type="Pfam" id="PF01381">
    <property type="entry name" value="HTH_3"/>
    <property type="match status" value="1"/>
</dbReference>
<dbReference type="InterPro" id="IPR013729">
    <property type="entry name" value="MBF1_N"/>
</dbReference>
<dbReference type="AlphaFoldDB" id="A0A0L8IHM5"/>
<dbReference type="InterPro" id="IPR001387">
    <property type="entry name" value="Cro/C1-type_HTH"/>
</dbReference>
<proteinExistence type="predicted"/>
<dbReference type="KEGG" id="obi:106875264"/>
<keyword evidence="3" id="KW-0804">Transcription</keyword>
<keyword evidence="2" id="KW-0238">DNA-binding</keyword>
<dbReference type="GO" id="GO:0003677">
    <property type="term" value="F:DNA binding"/>
    <property type="evidence" value="ECO:0007669"/>
    <property type="project" value="UniProtKB-KW"/>
</dbReference>
<feature type="domain" description="HTH cro/C1-type" evidence="4">
    <location>
        <begin position="80"/>
        <end position="134"/>
    </location>
</feature>
<dbReference type="PANTHER" id="PTHR10245">
    <property type="entry name" value="ENDOTHELIAL DIFFERENTIATION-RELATED FACTOR 1 MULTIPROTEIN BRIDGING FACTOR 1"/>
    <property type="match status" value="1"/>
</dbReference>
<organism evidence="5">
    <name type="scientific">Octopus bimaculoides</name>
    <name type="common">California two-spotted octopus</name>
    <dbReference type="NCBI Taxonomy" id="37653"/>
    <lineage>
        <taxon>Eukaryota</taxon>
        <taxon>Metazoa</taxon>
        <taxon>Spiralia</taxon>
        <taxon>Lophotrochozoa</taxon>
        <taxon>Mollusca</taxon>
        <taxon>Cephalopoda</taxon>
        <taxon>Coleoidea</taxon>
        <taxon>Octopodiformes</taxon>
        <taxon>Octopoda</taxon>
        <taxon>Incirrata</taxon>
        <taxon>Octopodidae</taxon>
        <taxon>Octopus</taxon>
    </lineage>
</organism>
<dbReference type="OrthoDB" id="10253401at2759"/>
<dbReference type="SMART" id="SM00530">
    <property type="entry name" value="HTH_XRE"/>
    <property type="match status" value="1"/>
</dbReference>
<accession>A0A0L8IHM5</accession>
<dbReference type="FunFam" id="1.10.260.40:FF:000015">
    <property type="entry name" value="Endothelial differentiation-related factor 1"/>
    <property type="match status" value="1"/>
</dbReference>
<evidence type="ECO:0000256" key="3">
    <source>
        <dbReference type="ARBA" id="ARBA00023163"/>
    </source>
</evidence>
<reference evidence="5" key="1">
    <citation type="submission" date="2015-07" db="EMBL/GenBank/DDBJ databases">
        <title>MeaNS - Measles Nucleotide Surveillance Program.</title>
        <authorList>
            <person name="Tran T."/>
            <person name="Druce J."/>
        </authorList>
    </citation>
    <scope>NUCLEOTIDE SEQUENCE</scope>
    <source>
        <strain evidence="5">UCB-OBI-ISO-001</strain>
        <tissue evidence="5">Gonad</tissue>
    </source>
</reference>
<name>A0A0L8IHM5_OCTBM</name>
<dbReference type="SUPFAM" id="SSF47413">
    <property type="entry name" value="lambda repressor-like DNA-binding domains"/>
    <property type="match status" value="1"/>
</dbReference>
<dbReference type="PANTHER" id="PTHR10245:SF15">
    <property type="entry name" value="ENDOTHELIAL DIFFERENTIATION-RELATED FACTOR 1"/>
    <property type="match status" value="1"/>
</dbReference>
<sequence>MAESDWNEVTYIGKRAKAGQLRSKQAVTTAQRTGAAVETTKRFSAGQNKQHAANINANKLDQETEELHISKVSIDVSRLIQQCRQRCNMTQKELATKINEKQQVINEYESGKAVPNQQILGKLERALGTKLRGKDKGKPFTKK</sequence>
<keyword evidence="1" id="KW-0805">Transcription regulation</keyword>
<evidence type="ECO:0000256" key="2">
    <source>
        <dbReference type="ARBA" id="ARBA00023125"/>
    </source>
</evidence>
<protein>
    <recommendedName>
        <fullName evidence="4">HTH cro/C1-type domain-containing protein</fullName>
    </recommendedName>
</protein>
<dbReference type="Pfam" id="PF08523">
    <property type="entry name" value="MBF1"/>
    <property type="match status" value="1"/>
</dbReference>